<dbReference type="Pfam" id="PF21686">
    <property type="entry name" value="LigD_Prim-Pol"/>
    <property type="match status" value="1"/>
</dbReference>
<keyword evidence="5" id="KW-0436">Ligase</keyword>
<evidence type="ECO:0000256" key="1">
    <source>
        <dbReference type="ARBA" id="ARBA00012727"/>
    </source>
</evidence>
<dbReference type="EMBL" id="SMAF01000004">
    <property type="protein sequence ID" value="TCT00100.1"/>
    <property type="molecule type" value="Genomic_DNA"/>
</dbReference>
<feature type="compositionally biased region" description="Basic and acidic residues" evidence="2">
    <location>
        <begin position="108"/>
        <end position="118"/>
    </location>
</feature>
<evidence type="ECO:0000313" key="5">
    <source>
        <dbReference type="EMBL" id="TCT00100.1"/>
    </source>
</evidence>
<dbReference type="InterPro" id="IPR014143">
    <property type="entry name" value="NHEJ_ligase_prk"/>
</dbReference>
<organism evidence="5 6">
    <name type="scientific">Pseudofulvimonas gallinarii</name>
    <dbReference type="NCBI Taxonomy" id="634155"/>
    <lineage>
        <taxon>Bacteria</taxon>
        <taxon>Pseudomonadati</taxon>
        <taxon>Pseudomonadota</taxon>
        <taxon>Gammaproteobacteria</taxon>
        <taxon>Lysobacterales</taxon>
        <taxon>Rhodanobacteraceae</taxon>
        <taxon>Pseudofulvimonas</taxon>
    </lineage>
</organism>
<dbReference type="InterPro" id="IPR014145">
    <property type="entry name" value="LigD_pol_dom"/>
</dbReference>
<dbReference type="NCBIfam" id="TIGR02778">
    <property type="entry name" value="ligD_pol"/>
    <property type="match status" value="1"/>
</dbReference>
<protein>
    <recommendedName>
        <fullName evidence="1">DNA ligase (ATP)</fullName>
        <ecNumber evidence="1">6.5.1.1</ecNumber>
    </recommendedName>
</protein>
<reference evidence="5 6" key="1">
    <citation type="submission" date="2019-03" db="EMBL/GenBank/DDBJ databases">
        <title>Genomic Encyclopedia of Type Strains, Phase IV (KMG-IV): sequencing the most valuable type-strain genomes for metagenomic binning, comparative biology and taxonomic classification.</title>
        <authorList>
            <person name="Goeker M."/>
        </authorList>
    </citation>
    <scope>NUCLEOTIDE SEQUENCE [LARGE SCALE GENOMIC DNA]</scope>
    <source>
        <strain evidence="5 6">DSM 21944</strain>
    </source>
</reference>
<dbReference type="PANTHER" id="PTHR42705:SF2">
    <property type="entry name" value="BIFUNCTIONAL NON-HOMOLOGOUS END JOINING PROTEIN LIGD"/>
    <property type="match status" value="1"/>
</dbReference>
<dbReference type="NCBIfam" id="TIGR02776">
    <property type="entry name" value="NHEJ_ligase_prk"/>
    <property type="match status" value="1"/>
</dbReference>
<dbReference type="AlphaFoldDB" id="A0A4R3LIQ1"/>
<dbReference type="SUPFAM" id="SSF50249">
    <property type="entry name" value="Nucleic acid-binding proteins"/>
    <property type="match status" value="1"/>
</dbReference>
<feature type="domain" description="DNA ligase ATP-dependent C-terminal" evidence="3">
    <location>
        <begin position="11"/>
        <end position="106"/>
    </location>
</feature>
<evidence type="ECO:0000259" key="4">
    <source>
        <dbReference type="Pfam" id="PF21686"/>
    </source>
</evidence>
<feature type="region of interest" description="Disordered" evidence="2">
    <location>
        <begin position="108"/>
        <end position="146"/>
    </location>
</feature>
<dbReference type="EC" id="6.5.1.1" evidence="1"/>
<comment type="caution">
    <text evidence="5">The sequence shown here is derived from an EMBL/GenBank/DDBJ whole genome shotgun (WGS) entry which is preliminary data.</text>
</comment>
<dbReference type="Gene3D" id="3.90.920.10">
    <property type="entry name" value="DNA primase, PRIM domain"/>
    <property type="match status" value="1"/>
</dbReference>
<evidence type="ECO:0000256" key="2">
    <source>
        <dbReference type="SAM" id="MobiDB-lite"/>
    </source>
</evidence>
<dbReference type="InterPro" id="IPR012340">
    <property type="entry name" value="NA-bd_OB-fold"/>
</dbReference>
<dbReference type="GO" id="GO:0003910">
    <property type="term" value="F:DNA ligase (ATP) activity"/>
    <property type="evidence" value="ECO:0007669"/>
    <property type="project" value="UniProtKB-EC"/>
</dbReference>
<feature type="domain" description="DNA ligase D polymerase" evidence="4">
    <location>
        <begin position="162"/>
        <end position="415"/>
    </location>
</feature>
<keyword evidence="6" id="KW-1185">Reference proteome</keyword>
<dbReference type="GO" id="GO:0006281">
    <property type="term" value="P:DNA repair"/>
    <property type="evidence" value="ECO:0007669"/>
    <property type="project" value="InterPro"/>
</dbReference>
<evidence type="ECO:0000313" key="6">
    <source>
        <dbReference type="Proteomes" id="UP000294599"/>
    </source>
</evidence>
<dbReference type="InterPro" id="IPR012309">
    <property type="entry name" value="DNA_ligase_ATP-dep_C"/>
</dbReference>
<dbReference type="CDD" id="cd07971">
    <property type="entry name" value="OBF_DNA_ligase_LigD"/>
    <property type="match status" value="1"/>
</dbReference>
<dbReference type="CDD" id="cd04862">
    <property type="entry name" value="PaeLigD_Pol_like"/>
    <property type="match status" value="1"/>
</dbReference>
<proteinExistence type="predicted"/>
<gene>
    <name evidence="5" type="ORF">EDC25_10490</name>
</gene>
<sequence>MVGFTPPQGSRTGFGSLLLARPDDAGAWTYAGRVGSGFSDEMIRRITRMIGKAGGRDPTVRIPANDTELRGARWFEPLFVIEVNVRGHASSGLLRQASFKSLREDKSVDALSDSDRRSGAQAPATGGSGRRTARRKGPKAPDETVRRLTSPERVVYPEDGFTKADVADYYAKVMDWFLPEIVGRPLSIIRCPEGLGGSCFFQKHHSGGMDEVGHVRLREESGKRADYLVVENAADVMALVQMNALEFHPWGARSDDPERADRVVFDLDPGPGISWDQVKEAALTVRDRLAEIGFQSFLRTSGGKGLHVALPLRPRSRWPLVKNFARAFAEALVASEPQRYVSVATMSRRRNRIFVDYLRNSRGATSVASYSLRARPGAPVAVSLAWRELGRLKQSDAYSLATLPARLKRLNADPWEGIDGLEQDLSRWEAPVQD</sequence>
<dbReference type="PANTHER" id="PTHR42705">
    <property type="entry name" value="BIFUNCTIONAL NON-HOMOLOGOUS END JOINING PROTEIN LIGD"/>
    <property type="match status" value="1"/>
</dbReference>
<dbReference type="GO" id="GO:0006310">
    <property type="term" value="P:DNA recombination"/>
    <property type="evidence" value="ECO:0007669"/>
    <property type="project" value="InterPro"/>
</dbReference>
<dbReference type="Proteomes" id="UP000294599">
    <property type="component" value="Unassembled WGS sequence"/>
</dbReference>
<name>A0A4R3LIQ1_9GAMM</name>
<accession>A0A4R3LIQ1</accession>
<dbReference type="InterPro" id="IPR033651">
    <property type="entry name" value="PaeLigD_Pol-like"/>
</dbReference>
<dbReference type="InterPro" id="IPR052171">
    <property type="entry name" value="NHEJ_LigD"/>
</dbReference>
<dbReference type="Gene3D" id="2.40.50.140">
    <property type="entry name" value="Nucleic acid-binding proteins"/>
    <property type="match status" value="1"/>
</dbReference>
<dbReference type="Pfam" id="PF04679">
    <property type="entry name" value="DNA_ligase_A_C"/>
    <property type="match status" value="1"/>
</dbReference>
<evidence type="ECO:0000259" key="3">
    <source>
        <dbReference type="Pfam" id="PF04679"/>
    </source>
</evidence>